<dbReference type="RefSeq" id="WP_160484310.1">
    <property type="nucleotide sequence ID" value="NZ_WUBR01000001.1"/>
</dbReference>
<reference evidence="1 2" key="2">
    <citation type="submission" date="2020-02" db="EMBL/GenBank/DDBJ databases">
        <title>Erythrobacter dongmakensis sp. nov., isolated from a tidal mudflat.</title>
        <authorList>
            <person name="Kim I.S."/>
        </authorList>
    </citation>
    <scope>NUCLEOTIDE SEQUENCE [LARGE SCALE GENOMIC DNA]</scope>
    <source>
        <strain evidence="1 2">GH3-10</strain>
    </source>
</reference>
<reference evidence="1 2" key="1">
    <citation type="submission" date="2019-12" db="EMBL/GenBank/DDBJ databases">
        <authorList>
            <person name="Lee S.D."/>
        </authorList>
    </citation>
    <scope>NUCLEOTIDE SEQUENCE [LARGE SCALE GENOMIC DNA]</scope>
    <source>
        <strain evidence="1 2">GH3-10</strain>
    </source>
</reference>
<protein>
    <submittedName>
        <fullName evidence="1">DGQHR domain-containing protein</fullName>
    </submittedName>
</protein>
<accession>A0A844XAT0</accession>
<keyword evidence="2" id="KW-1185">Reference proteome</keyword>
<comment type="caution">
    <text evidence="1">The sequence shown here is derived from an EMBL/GenBank/DDBJ whole genome shotgun (WGS) entry which is preliminary data.</text>
</comment>
<dbReference type="Proteomes" id="UP000461409">
    <property type="component" value="Unassembled WGS sequence"/>
</dbReference>
<dbReference type="NCBIfam" id="TIGR03187">
    <property type="entry name" value="DGQHR"/>
    <property type="match status" value="1"/>
</dbReference>
<dbReference type="EMBL" id="WUBR01000001">
    <property type="protein sequence ID" value="MWV26635.1"/>
    <property type="molecule type" value="Genomic_DNA"/>
</dbReference>
<dbReference type="AlphaFoldDB" id="A0A844XAT0"/>
<dbReference type="InterPro" id="IPR017601">
    <property type="entry name" value="DGQHR-contain_dom"/>
</dbReference>
<organism evidence="1 2">
    <name type="scientific">Aurantiacibacter rhizosphaerae</name>
    <dbReference type="NCBI Taxonomy" id="2691582"/>
    <lineage>
        <taxon>Bacteria</taxon>
        <taxon>Pseudomonadati</taxon>
        <taxon>Pseudomonadota</taxon>
        <taxon>Alphaproteobacteria</taxon>
        <taxon>Sphingomonadales</taxon>
        <taxon>Erythrobacteraceae</taxon>
        <taxon>Aurantiacibacter</taxon>
    </lineage>
</organism>
<proteinExistence type="predicted"/>
<name>A0A844XAT0_9SPHN</name>
<gene>
    <name evidence="1" type="ORF">GRF63_01835</name>
</gene>
<evidence type="ECO:0000313" key="2">
    <source>
        <dbReference type="Proteomes" id="UP000461409"/>
    </source>
</evidence>
<evidence type="ECO:0000313" key="1">
    <source>
        <dbReference type="EMBL" id="MWV26635.1"/>
    </source>
</evidence>
<sequence>MSVLSVVKGQTLSSGTQTIVGALKFREIHDRIRTPWRDARTKEGYQRKPAHSRIAKLMMEIRKGRVDIPTAVLLNAPHPTWEIAYQDRQGNSCAELDLQKYSGDFSVVDGQHRLTALKHLYHEDPERYGNFKIQFVMMLGATKFVELEQFYIVNSTAKSVKTDLAYDLLKQRADHDGLVMTGLIESGQDWKVEAQSLTEMMADDSDIWRRRIQLANEPKNGTTIPSASFVTSLRKFLTYPFIKNLSREKKFELLETYWRGIRSAIKEPFVKPDDYTLLKGIGVWAMHEILPEVIEIIRSNGDQLFDDTNYGPILADMFDDLEGENKEADVVKGADFWLTAPKGGAAGSYSSSAGKRVLISKLLQGLPEPSIE</sequence>